<dbReference type="AlphaFoldDB" id="L1IWX7"/>
<reference evidence="3 5" key="1">
    <citation type="journal article" date="2012" name="Nature">
        <title>Algal genomes reveal evolutionary mosaicism and the fate of nucleomorphs.</title>
        <authorList>
            <consortium name="DOE Joint Genome Institute"/>
            <person name="Curtis B.A."/>
            <person name="Tanifuji G."/>
            <person name="Burki F."/>
            <person name="Gruber A."/>
            <person name="Irimia M."/>
            <person name="Maruyama S."/>
            <person name="Arias M.C."/>
            <person name="Ball S.G."/>
            <person name="Gile G.H."/>
            <person name="Hirakawa Y."/>
            <person name="Hopkins J.F."/>
            <person name="Kuo A."/>
            <person name="Rensing S.A."/>
            <person name="Schmutz J."/>
            <person name="Symeonidi A."/>
            <person name="Elias M."/>
            <person name="Eveleigh R.J."/>
            <person name="Herman E.K."/>
            <person name="Klute M.J."/>
            <person name="Nakayama T."/>
            <person name="Obornik M."/>
            <person name="Reyes-Prieto A."/>
            <person name="Armbrust E.V."/>
            <person name="Aves S.J."/>
            <person name="Beiko R.G."/>
            <person name="Coutinho P."/>
            <person name="Dacks J.B."/>
            <person name="Durnford D.G."/>
            <person name="Fast N.M."/>
            <person name="Green B.R."/>
            <person name="Grisdale C.J."/>
            <person name="Hempel F."/>
            <person name="Henrissat B."/>
            <person name="Hoppner M.P."/>
            <person name="Ishida K."/>
            <person name="Kim E."/>
            <person name="Koreny L."/>
            <person name="Kroth P.G."/>
            <person name="Liu Y."/>
            <person name="Malik S.B."/>
            <person name="Maier U.G."/>
            <person name="McRose D."/>
            <person name="Mock T."/>
            <person name="Neilson J.A."/>
            <person name="Onodera N.T."/>
            <person name="Poole A.M."/>
            <person name="Pritham E.J."/>
            <person name="Richards T.A."/>
            <person name="Rocap G."/>
            <person name="Roy S.W."/>
            <person name="Sarai C."/>
            <person name="Schaack S."/>
            <person name="Shirato S."/>
            <person name="Slamovits C.H."/>
            <person name="Spencer D.F."/>
            <person name="Suzuki S."/>
            <person name="Worden A.Z."/>
            <person name="Zauner S."/>
            <person name="Barry K."/>
            <person name="Bell C."/>
            <person name="Bharti A.K."/>
            <person name="Crow J.A."/>
            <person name="Grimwood J."/>
            <person name="Kramer R."/>
            <person name="Lindquist E."/>
            <person name="Lucas S."/>
            <person name="Salamov A."/>
            <person name="McFadden G.I."/>
            <person name="Lane C.E."/>
            <person name="Keeling P.J."/>
            <person name="Gray M.W."/>
            <person name="Grigoriev I.V."/>
            <person name="Archibald J.M."/>
        </authorList>
    </citation>
    <scope>NUCLEOTIDE SEQUENCE</scope>
    <source>
        <strain evidence="3 5">CCMP2712</strain>
    </source>
</reference>
<dbReference type="Proteomes" id="UP000011087">
    <property type="component" value="Unassembled WGS sequence"/>
</dbReference>
<dbReference type="HOGENOM" id="CLU_539120_0_0_1"/>
<dbReference type="STRING" id="905079.L1IWX7"/>
<evidence type="ECO:0000313" key="4">
    <source>
        <dbReference type="EnsemblProtists" id="EKX40741"/>
    </source>
</evidence>
<feature type="signal peptide" evidence="2">
    <location>
        <begin position="1"/>
        <end position="19"/>
    </location>
</feature>
<reference evidence="4" key="3">
    <citation type="submission" date="2016-03" db="UniProtKB">
        <authorList>
            <consortium name="EnsemblProtists"/>
        </authorList>
    </citation>
    <scope>IDENTIFICATION</scope>
</reference>
<dbReference type="PaxDb" id="55529-EKX40741"/>
<dbReference type="PANTHER" id="PTHR23082:SF0">
    <property type="entry name" value="GENERAL TRANSCRIPTION FACTOR 3C POLYPEPTIDE 3"/>
    <property type="match status" value="1"/>
</dbReference>
<feature type="compositionally biased region" description="Acidic residues" evidence="1">
    <location>
        <begin position="22"/>
        <end position="63"/>
    </location>
</feature>
<keyword evidence="5" id="KW-1185">Reference proteome</keyword>
<dbReference type="InterPro" id="IPR039340">
    <property type="entry name" value="Tfc4/TFIIIC-102/Sfc4"/>
</dbReference>
<dbReference type="PANTHER" id="PTHR23082">
    <property type="entry name" value="TRANSCRIPTION INITIATION FACTOR IIIC TFIIIC , POLYPEPTIDE 3-RELATED"/>
    <property type="match status" value="1"/>
</dbReference>
<evidence type="ECO:0000313" key="3">
    <source>
        <dbReference type="EMBL" id="EKX40741.1"/>
    </source>
</evidence>
<dbReference type="OMA" id="WTENETS"/>
<dbReference type="GO" id="GO:0000127">
    <property type="term" value="C:transcription factor TFIIIC complex"/>
    <property type="evidence" value="ECO:0007669"/>
    <property type="project" value="TreeGrafter"/>
</dbReference>
<evidence type="ECO:0008006" key="6">
    <source>
        <dbReference type="Google" id="ProtNLM"/>
    </source>
</evidence>
<dbReference type="SMART" id="SM00028">
    <property type="entry name" value="TPR"/>
    <property type="match status" value="4"/>
</dbReference>
<dbReference type="Gene3D" id="1.25.40.10">
    <property type="entry name" value="Tetratricopeptide repeat domain"/>
    <property type="match status" value="2"/>
</dbReference>
<accession>L1IWX7</accession>
<dbReference type="SUPFAM" id="SSF48452">
    <property type="entry name" value="TPR-like"/>
    <property type="match status" value="2"/>
</dbReference>
<organism evidence="3">
    <name type="scientific">Guillardia theta (strain CCMP2712)</name>
    <name type="common">Cryptophyte</name>
    <dbReference type="NCBI Taxonomy" id="905079"/>
    <lineage>
        <taxon>Eukaryota</taxon>
        <taxon>Cryptophyceae</taxon>
        <taxon>Pyrenomonadales</taxon>
        <taxon>Geminigeraceae</taxon>
        <taxon>Guillardia</taxon>
    </lineage>
</organism>
<evidence type="ECO:0000313" key="5">
    <source>
        <dbReference type="Proteomes" id="UP000011087"/>
    </source>
</evidence>
<proteinExistence type="predicted"/>
<feature type="region of interest" description="Disordered" evidence="1">
    <location>
        <begin position="131"/>
        <end position="152"/>
    </location>
</feature>
<keyword evidence="2" id="KW-0732">Signal</keyword>
<dbReference type="InterPro" id="IPR019734">
    <property type="entry name" value="TPR_rpt"/>
</dbReference>
<reference evidence="5" key="2">
    <citation type="submission" date="2012-11" db="EMBL/GenBank/DDBJ databases">
        <authorList>
            <person name="Kuo A."/>
            <person name="Curtis B.A."/>
            <person name="Tanifuji G."/>
            <person name="Burki F."/>
            <person name="Gruber A."/>
            <person name="Irimia M."/>
            <person name="Maruyama S."/>
            <person name="Arias M.C."/>
            <person name="Ball S.G."/>
            <person name="Gile G.H."/>
            <person name="Hirakawa Y."/>
            <person name="Hopkins J.F."/>
            <person name="Rensing S.A."/>
            <person name="Schmutz J."/>
            <person name="Symeonidi A."/>
            <person name="Elias M."/>
            <person name="Eveleigh R.J."/>
            <person name="Herman E.K."/>
            <person name="Klute M.J."/>
            <person name="Nakayama T."/>
            <person name="Obornik M."/>
            <person name="Reyes-Prieto A."/>
            <person name="Armbrust E.V."/>
            <person name="Aves S.J."/>
            <person name="Beiko R.G."/>
            <person name="Coutinho P."/>
            <person name="Dacks J.B."/>
            <person name="Durnford D.G."/>
            <person name="Fast N.M."/>
            <person name="Green B.R."/>
            <person name="Grisdale C."/>
            <person name="Hempe F."/>
            <person name="Henrissat B."/>
            <person name="Hoppner M.P."/>
            <person name="Ishida K.-I."/>
            <person name="Kim E."/>
            <person name="Koreny L."/>
            <person name="Kroth P.G."/>
            <person name="Liu Y."/>
            <person name="Malik S.-B."/>
            <person name="Maier U.G."/>
            <person name="McRose D."/>
            <person name="Mock T."/>
            <person name="Neilson J.A."/>
            <person name="Onodera N.T."/>
            <person name="Poole A.M."/>
            <person name="Pritham E.J."/>
            <person name="Richards T.A."/>
            <person name="Rocap G."/>
            <person name="Roy S.W."/>
            <person name="Sarai C."/>
            <person name="Schaack S."/>
            <person name="Shirato S."/>
            <person name="Slamovits C.H."/>
            <person name="Spencer D.F."/>
            <person name="Suzuki S."/>
            <person name="Worden A.Z."/>
            <person name="Zauner S."/>
            <person name="Barry K."/>
            <person name="Bell C."/>
            <person name="Bharti A.K."/>
            <person name="Crow J.A."/>
            <person name="Grimwood J."/>
            <person name="Kramer R."/>
            <person name="Lindquist E."/>
            <person name="Lucas S."/>
            <person name="Salamov A."/>
            <person name="McFadden G.I."/>
            <person name="Lane C.E."/>
            <person name="Keeling P.J."/>
            <person name="Gray M.W."/>
            <person name="Grigoriev I.V."/>
            <person name="Archibald J.M."/>
        </authorList>
    </citation>
    <scope>NUCLEOTIDE SEQUENCE</scope>
    <source>
        <strain evidence="5">CCMP2712</strain>
    </source>
</reference>
<dbReference type="EnsemblProtists" id="EKX40741">
    <property type="protein sequence ID" value="EKX40741"/>
    <property type="gene ID" value="GUITHDRAFT_142603"/>
</dbReference>
<dbReference type="KEGG" id="gtt:GUITHDRAFT_142603"/>
<gene>
    <name evidence="3" type="ORF">GUITHDRAFT_142603</name>
</gene>
<dbReference type="GO" id="GO:0006383">
    <property type="term" value="P:transcription by RNA polymerase III"/>
    <property type="evidence" value="ECO:0007669"/>
    <property type="project" value="InterPro"/>
</dbReference>
<name>L1IWX7_GUITC</name>
<dbReference type="EMBL" id="JH993029">
    <property type="protein sequence ID" value="EKX40741.1"/>
    <property type="molecule type" value="Genomic_DNA"/>
</dbReference>
<dbReference type="eggNOG" id="KOG2076">
    <property type="taxonomic scope" value="Eukaryota"/>
</dbReference>
<dbReference type="InterPro" id="IPR011990">
    <property type="entry name" value="TPR-like_helical_dom_sf"/>
</dbReference>
<protein>
    <recommendedName>
        <fullName evidence="6">General transcription factor 3C polypeptide 3</fullName>
    </recommendedName>
</protein>
<feature type="region of interest" description="Disordered" evidence="1">
    <location>
        <begin position="21"/>
        <end position="72"/>
    </location>
</feature>
<evidence type="ECO:0000256" key="1">
    <source>
        <dbReference type="SAM" id="MobiDB-lite"/>
    </source>
</evidence>
<dbReference type="RefSeq" id="XP_005827721.1">
    <property type="nucleotide sequence ID" value="XM_005827664.1"/>
</dbReference>
<dbReference type="GeneID" id="17297314"/>
<dbReference type="OrthoDB" id="9991317at2759"/>
<sequence>MLGKDRLLALLLGYCWVRGEVEQDSEEEEEDMEEVDEEGDDGAENEEDEDDVLPLQDVDSDDGEGGHLDKNVSLEREFQLGRHLGKRKAGVSFGLSAQPSRRRAGAASKRIVPNQQMDDIADDIWKELAPRKRKRRRKRRGLARGGSRMPQEVKDKLGQATMKYAFGEFEAAIELSKEIIRILPHSDVFALLGSIYEAKNELSSALSCIVIAALLNPKDISLWNRAASMSRDLGNIPQAIYALNRAIKADPAPELLWDKASLLVEVGQTKRAIDVLHTLLKKLPAEEYVKISEVSKELSRLLHQYGDSQAAVKVLESWLDIREKRRMPDDRPRTFMEFELDCVNMLTECFLMLKQSEKALKLLGKVRSYQPNGDMPVDLVVREGIALLQLGRVRMAEECFQTLWAYSIDACGDLYLDVAESYRQAGMTSSEMHHRAQLLEAVRIYKQLTATEIPSLFRQADEDIVHWNQETFYNLGRAFHQLSLYSFAIPCYEQVFEHGAANGCSD</sequence>
<feature type="chain" id="PRO_5008770557" description="General transcription factor 3C polypeptide 3" evidence="2">
    <location>
        <begin position="20"/>
        <end position="506"/>
    </location>
</feature>
<evidence type="ECO:0000256" key="2">
    <source>
        <dbReference type="SAM" id="SignalP"/>
    </source>
</evidence>
<feature type="compositionally biased region" description="Basic residues" evidence="1">
    <location>
        <begin position="131"/>
        <end position="142"/>
    </location>
</feature>